<evidence type="ECO:0000313" key="2">
    <source>
        <dbReference type="EMBL" id="GAH18531.1"/>
    </source>
</evidence>
<feature type="coiled-coil region" evidence="1">
    <location>
        <begin position="56"/>
        <end position="85"/>
    </location>
</feature>
<feature type="non-terminal residue" evidence="2">
    <location>
        <position position="144"/>
    </location>
</feature>
<organism evidence="2">
    <name type="scientific">marine sediment metagenome</name>
    <dbReference type="NCBI Taxonomy" id="412755"/>
    <lineage>
        <taxon>unclassified sequences</taxon>
        <taxon>metagenomes</taxon>
        <taxon>ecological metagenomes</taxon>
    </lineage>
</organism>
<sequence>MSDKKKGDKVVPQKPTDQSARLLVDPALTGGYRRIRRKSALDEEFEAEDDLQGRELRDLRVKKLILKREAEVAKLEREIKAIEGKPAEAEAVEAPKIPGISINVARQIARLPDEERQRVLETYMLMQAAEAKQANAVLPAIVGF</sequence>
<gene>
    <name evidence="2" type="ORF">S03H2_08390</name>
</gene>
<keyword evidence="1" id="KW-0175">Coiled coil</keyword>
<dbReference type="EMBL" id="BARU01004071">
    <property type="protein sequence ID" value="GAH18531.1"/>
    <property type="molecule type" value="Genomic_DNA"/>
</dbReference>
<proteinExistence type="predicted"/>
<protein>
    <submittedName>
        <fullName evidence="2">Uncharacterized protein</fullName>
    </submittedName>
</protein>
<dbReference type="AlphaFoldDB" id="X1DCM2"/>
<reference evidence="2" key="1">
    <citation type="journal article" date="2014" name="Front. Microbiol.">
        <title>High frequency of phylogenetically diverse reductive dehalogenase-homologous genes in deep subseafloor sedimentary metagenomes.</title>
        <authorList>
            <person name="Kawai M."/>
            <person name="Futagami T."/>
            <person name="Toyoda A."/>
            <person name="Takaki Y."/>
            <person name="Nishi S."/>
            <person name="Hori S."/>
            <person name="Arai W."/>
            <person name="Tsubouchi T."/>
            <person name="Morono Y."/>
            <person name="Uchiyama I."/>
            <person name="Ito T."/>
            <person name="Fujiyama A."/>
            <person name="Inagaki F."/>
            <person name="Takami H."/>
        </authorList>
    </citation>
    <scope>NUCLEOTIDE SEQUENCE</scope>
    <source>
        <strain evidence="2">Expedition CK06-06</strain>
    </source>
</reference>
<accession>X1DCM2</accession>
<name>X1DCM2_9ZZZZ</name>
<comment type="caution">
    <text evidence="2">The sequence shown here is derived from an EMBL/GenBank/DDBJ whole genome shotgun (WGS) entry which is preliminary data.</text>
</comment>
<evidence type="ECO:0000256" key="1">
    <source>
        <dbReference type="SAM" id="Coils"/>
    </source>
</evidence>